<gene>
    <name evidence="2" type="ORF">PHMEG_00033318</name>
</gene>
<evidence type="ECO:0000256" key="1">
    <source>
        <dbReference type="SAM" id="Coils"/>
    </source>
</evidence>
<accession>A0A225UTW9</accession>
<dbReference type="AlphaFoldDB" id="A0A225UTW9"/>
<evidence type="ECO:0000313" key="2">
    <source>
        <dbReference type="EMBL" id="OWY96417.1"/>
    </source>
</evidence>
<comment type="caution">
    <text evidence="2">The sequence shown here is derived from an EMBL/GenBank/DDBJ whole genome shotgun (WGS) entry which is preliminary data.</text>
</comment>
<proteinExistence type="predicted"/>
<sequence length="83" mass="9929">MLETPPRYPYVCQPADESWNKPFESGLRYLWVSRLRGQLVERVDSAQREVKRLQLHKAILKVRKDLTQVDADIEVMRPYRRCV</sequence>
<keyword evidence="3" id="KW-1185">Reference proteome</keyword>
<protein>
    <submittedName>
        <fullName evidence="2">Uncharacterized protein</fullName>
    </submittedName>
</protein>
<feature type="coiled-coil region" evidence="1">
    <location>
        <begin position="36"/>
        <end position="63"/>
    </location>
</feature>
<dbReference type="EMBL" id="NBNE01011661">
    <property type="protein sequence ID" value="OWY96417.1"/>
    <property type="molecule type" value="Genomic_DNA"/>
</dbReference>
<evidence type="ECO:0000313" key="3">
    <source>
        <dbReference type="Proteomes" id="UP000198211"/>
    </source>
</evidence>
<dbReference type="Proteomes" id="UP000198211">
    <property type="component" value="Unassembled WGS sequence"/>
</dbReference>
<reference evidence="3" key="1">
    <citation type="submission" date="2017-03" db="EMBL/GenBank/DDBJ databases">
        <title>Phytopthora megakarya and P. palmivora, two closely related causual agents of cacao black pod achieved similar genome size and gene model numbers by different mechanisms.</title>
        <authorList>
            <person name="Ali S."/>
            <person name="Shao J."/>
            <person name="Larry D.J."/>
            <person name="Kronmiller B."/>
            <person name="Shen D."/>
            <person name="Strem M.D."/>
            <person name="Melnick R.L."/>
            <person name="Guiltinan M.J."/>
            <person name="Tyler B.M."/>
            <person name="Meinhardt L.W."/>
            <person name="Bailey B.A."/>
        </authorList>
    </citation>
    <scope>NUCLEOTIDE SEQUENCE [LARGE SCALE GENOMIC DNA]</scope>
    <source>
        <strain evidence="3">zdho120</strain>
    </source>
</reference>
<keyword evidence="1" id="KW-0175">Coiled coil</keyword>
<organism evidence="2 3">
    <name type="scientific">Phytophthora megakarya</name>
    <dbReference type="NCBI Taxonomy" id="4795"/>
    <lineage>
        <taxon>Eukaryota</taxon>
        <taxon>Sar</taxon>
        <taxon>Stramenopiles</taxon>
        <taxon>Oomycota</taxon>
        <taxon>Peronosporomycetes</taxon>
        <taxon>Peronosporales</taxon>
        <taxon>Peronosporaceae</taxon>
        <taxon>Phytophthora</taxon>
    </lineage>
</organism>
<name>A0A225UTW9_9STRA</name>